<sequence length="314" mass="31588">MAAPRTAAGVLLAIASALTFGLSGSFASSLFETGWTPGTTALVRSAIGALVALPFGVAALGGRWHLLRANLGLLTAYGVLAVTGAQFCYFMAVQRMEVGPALLIEYTAPAAVVLWLWLRHGQRPGPVTVLGAVLAAAGLTLVLDLTGGASLDVAAVGWALLAMTGAATYFVVNADHSSGLPPVTLAAGGLLFGTAVMGLLALCGVLPMGASTSDVVLAGHQTPWWVPVLLLGVVTSGIAYLTGVAAGRLLGARLGAFIALFEVVAGVGFAWLFVDQLPAVVQLAGGLLILAGVIAVKLGEGRVVTVEPVDTAVS</sequence>
<feature type="transmembrane region" description="Helical" evidence="7">
    <location>
        <begin position="254"/>
        <end position="273"/>
    </location>
</feature>
<dbReference type="PANTHER" id="PTHR32322">
    <property type="entry name" value="INNER MEMBRANE TRANSPORTER"/>
    <property type="match status" value="1"/>
</dbReference>
<evidence type="ECO:0000256" key="7">
    <source>
        <dbReference type="SAM" id="Phobius"/>
    </source>
</evidence>
<feature type="transmembrane region" description="Helical" evidence="7">
    <location>
        <begin position="43"/>
        <end position="61"/>
    </location>
</feature>
<feature type="transmembrane region" description="Helical" evidence="7">
    <location>
        <begin position="125"/>
        <end position="143"/>
    </location>
</feature>
<evidence type="ECO:0000256" key="4">
    <source>
        <dbReference type="ARBA" id="ARBA00022692"/>
    </source>
</evidence>
<evidence type="ECO:0000256" key="5">
    <source>
        <dbReference type="ARBA" id="ARBA00022989"/>
    </source>
</evidence>
<comment type="similarity">
    <text evidence="2">Belongs to the EamA transporter family.</text>
</comment>
<dbReference type="EMBL" id="BAAAPB010000003">
    <property type="protein sequence ID" value="GAA1967849.1"/>
    <property type="molecule type" value="Genomic_DNA"/>
</dbReference>
<dbReference type="InterPro" id="IPR000620">
    <property type="entry name" value="EamA_dom"/>
</dbReference>
<evidence type="ECO:0000259" key="8">
    <source>
        <dbReference type="Pfam" id="PF00892"/>
    </source>
</evidence>
<comment type="caution">
    <text evidence="9">The sequence shown here is derived from an EMBL/GenBank/DDBJ whole genome shotgun (WGS) entry which is preliminary data.</text>
</comment>
<organism evidence="9 10">
    <name type="scientific">Nocardioides panacihumi</name>
    <dbReference type="NCBI Taxonomy" id="400774"/>
    <lineage>
        <taxon>Bacteria</taxon>
        <taxon>Bacillati</taxon>
        <taxon>Actinomycetota</taxon>
        <taxon>Actinomycetes</taxon>
        <taxon>Propionibacteriales</taxon>
        <taxon>Nocardioidaceae</taxon>
        <taxon>Nocardioides</taxon>
    </lineage>
</organism>
<gene>
    <name evidence="9" type="ORF">GCM10009798_30270</name>
</gene>
<dbReference type="InterPro" id="IPR050638">
    <property type="entry name" value="AA-Vitamin_Transporters"/>
</dbReference>
<evidence type="ECO:0000256" key="1">
    <source>
        <dbReference type="ARBA" id="ARBA00004651"/>
    </source>
</evidence>
<evidence type="ECO:0000256" key="2">
    <source>
        <dbReference type="ARBA" id="ARBA00007362"/>
    </source>
</evidence>
<name>A0ABN2RF50_9ACTN</name>
<dbReference type="Pfam" id="PF00892">
    <property type="entry name" value="EamA"/>
    <property type="match status" value="2"/>
</dbReference>
<dbReference type="PANTHER" id="PTHR32322:SF18">
    <property type="entry name" value="S-ADENOSYLMETHIONINE_S-ADENOSYLHOMOCYSTEINE TRANSPORTER"/>
    <property type="match status" value="1"/>
</dbReference>
<feature type="transmembrane region" description="Helical" evidence="7">
    <location>
        <begin position="155"/>
        <end position="172"/>
    </location>
</feature>
<dbReference type="Proteomes" id="UP001500571">
    <property type="component" value="Unassembled WGS sequence"/>
</dbReference>
<accession>A0ABN2RF50</accession>
<feature type="transmembrane region" description="Helical" evidence="7">
    <location>
        <begin position="184"/>
        <end position="210"/>
    </location>
</feature>
<evidence type="ECO:0000313" key="9">
    <source>
        <dbReference type="EMBL" id="GAA1967849.1"/>
    </source>
</evidence>
<keyword evidence="6 7" id="KW-0472">Membrane</keyword>
<dbReference type="SUPFAM" id="SSF103481">
    <property type="entry name" value="Multidrug resistance efflux transporter EmrE"/>
    <property type="match status" value="2"/>
</dbReference>
<evidence type="ECO:0000313" key="10">
    <source>
        <dbReference type="Proteomes" id="UP001500571"/>
    </source>
</evidence>
<feature type="transmembrane region" description="Helical" evidence="7">
    <location>
        <begin position="98"/>
        <end position="118"/>
    </location>
</feature>
<keyword evidence="4 7" id="KW-0812">Transmembrane</keyword>
<reference evidence="9 10" key="1">
    <citation type="journal article" date="2019" name="Int. J. Syst. Evol. Microbiol.">
        <title>The Global Catalogue of Microorganisms (GCM) 10K type strain sequencing project: providing services to taxonomists for standard genome sequencing and annotation.</title>
        <authorList>
            <consortium name="The Broad Institute Genomics Platform"/>
            <consortium name="The Broad Institute Genome Sequencing Center for Infectious Disease"/>
            <person name="Wu L."/>
            <person name="Ma J."/>
        </authorList>
    </citation>
    <scope>NUCLEOTIDE SEQUENCE [LARGE SCALE GENOMIC DNA]</scope>
    <source>
        <strain evidence="9 10">JCM 15309</strain>
    </source>
</reference>
<feature type="transmembrane region" description="Helical" evidence="7">
    <location>
        <begin position="222"/>
        <end position="242"/>
    </location>
</feature>
<feature type="domain" description="EamA" evidence="8">
    <location>
        <begin position="155"/>
        <end position="296"/>
    </location>
</feature>
<feature type="domain" description="EamA" evidence="8">
    <location>
        <begin position="8"/>
        <end position="143"/>
    </location>
</feature>
<comment type="subcellular location">
    <subcellularLocation>
        <location evidence="1">Cell membrane</location>
        <topology evidence="1">Multi-pass membrane protein</topology>
    </subcellularLocation>
</comment>
<keyword evidence="10" id="KW-1185">Reference proteome</keyword>
<evidence type="ECO:0000256" key="3">
    <source>
        <dbReference type="ARBA" id="ARBA00022475"/>
    </source>
</evidence>
<dbReference type="InterPro" id="IPR037185">
    <property type="entry name" value="EmrE-like"/>
</dbReference>
<evidence type="ECO:0000256" key="6">
    <source>
        <dbReference type="ARBA" id="ARBA00023136"/>
    </source>
</evidence>
<feature type="transmembrane region" description="Helical" evidence="7">
    <location>
        <begin position="279"/>
        <end position="296"/>
    </location>
</feature>
<protein>
    <submittedName>
        <fullName evidence="9">EamA family transporter</fullName>
    </submittedName>
</protein>
<keyword evidence="3" id="KW-1003">Cell membrane</keyword>
<keyword evidence="5 7" id="KW-1133">Transmembrane helix</keyword>
<feature type="transmembrane region" description="Helical" evidence="7">
    <location>
        <begin position="73"/>
        <end position="92"/>
    </location>
</feature>
<proteinExistence type="inferred from homology"/>